<dbReference type="eggNOG" id="ENOG502RZY0">
    <property type="taxonomic scope" value="Eukaryota"/>
</dbReference>
<sequence length="157" mass="16508">MAARDQASRALQQQDPRGVIQGLHHKSPSSNRMLGFVTLITGAIVTLVLGGVTIGGVGITLLLATPVFLLLSPVLVPLGIMVALGIGGFLLASTVFVGFCSFVSWIYNYVRGQKPVGADKIDAAKHRIADTASHVTEKAREVTGYLQSRTQEVAPGA</sequence>
<dbReference type="EMBL" id="GL377582">
    <property type="protein sequence ID" value="EFJ27358.1"/>
    <property type="molecule type" value="Genomic_DNA"/>
</dbReference>
<dbReference type="PANTHER" id="PTHR33203">
    <property type="entry name" value="OLEOSIN"/>
    <property type="match status" value="1"/>
</dbReference>
<organism evidence="10">
    <name type="scientific">Selaginella moellendorffii</name>
    <name type="common">Spikemoss</name>
    <dbReference type="NCBI Taxonomy" id="88036"/>
    <lineage>
        <taxon>Eukaryota</taxon>
        <taxon>Viridiplantae</taxon>
        <taxon>Streptophyta</taxon>
        <taxon>Embryophyta</taxon>
        <taxon>Tracheophyta</taxon>
        <taxon>Lycopodiopsida</taxon>
        <taxon>Selaginellales</taxon>
        <taxon>Selaginellaceae</taxon>
        <taxon>Selaginella</taxon>
    </lineage>
</organism>
<keyword evidence="6 8" id="KW-1133">Transmembrane helix</keyword>
<dbReference type="GO" id="GO:0012511">
    <property type="term" value="C:monolayer-surrounded lipid storage body"/>
    <property type="evidence" value="ECO:0007669"/>
    <property type="project" value="InterPro"/>
</dbReference>
<feature type="transmembrane region" description="Helical" evidence="8">
    <location>
        <begin position="34"/>
        <end position="62"/>
    </location>
</feature>
<evidence type="ECO:0000256" key="6">
    <source>
        <dbReference type="ARBA" id="ARBA00022989"/>
    </source>
</evidence>
<dbReference type="InParanoid" id="D8RJZ1"/>
<keyword evidence="5 8" id="KW-0812">Transmembrane</keyword>
<dbReference type="KEGG" id="smo:SELMODRAFT_95560"/>
<reference evidence="9 10" key="1">
    <citation type="journal article" date="2011" name="Science">
        <title>The Selaginella genome identifies genetic changes associated with the evolution of vascular plants.</title>
        <authorList>
            <person name="Banks J.A."/>
            <person name="Nishiyama T."/>
            <person name="Hasebe M."/>
            <person name="Bowman J.L."/>
            <person name="Gribskov M."/>
            <person name="dePamphilis C."/>
            <person name="Albert V.A."/>
            <person name="Aono N."/>
            <person name="Aoyama T."/>
            <person name="Ambrose B.A."/>
            <person name="Ashton N.W."/>
            <person name="Axtell M.J."/>
            <person name="Barker E."/>
            <person name="Barker M.S."/>
            <person name="Bennetzen J.L."/>
            <person name="Bonawitz N.D."/>
            <person name="Chapple C."/>
            <person name="Cheng C."/>
            <person name="Correa L.G."/>
            <person name="Dacre M."/>
            <person name="DeBarry J."/>
            <person name="Dreyer I."/>
            <person name="Elias M."/>
            <person name="Engstrom E.M."/>
            <person name="Estelle M."/>
            <person name="Feng L."/>
            <person name="Finet C."/>
            <person name="Floyd S.K."/>
            <person name="Frommer W.B."/>
            <person name="Fujita T."/>
            <person name="Gramzow L."/>
            <person name="Gutensohn M."/>
            <person name="Harholt J."/>
            <person name="Hattori M."/>
            <person name="Heyl A."/>
            <person name="Hirai T."/>
            <person name="Hiwatashi Y."/>
            <person name="Ishikawa M."/>
            <person name="Iwata M."/>
            <person name="Karol K.G."/>
            <person name="Koehler B."/>
            <person name="Kolukisaoglu U."/>
            <person name="Kubo M."/>
            <person name="Kurata T."/>
            <person name="Lalonde S."/>
            <person name="Li K."/>
            <person name="Li Y."/>
            <person name="Litt A."/>
            <person name="Lyons E."/>
            <person name="Manning G."/>
            <person name="Maruyama T."/>
            <person name="Michael T.P."/>
            <person name="Mikami K."/>
            <person name="Miyazaki S."/>
            <person name="Morinaga S."/>
            <person name="Murata T."/>
            <person name="Mueller-Roeber B."/>
            <person name="Nelson D.R."/>
            <person name="Obara M."/>
            <person name="Oguri Y."/>
            <person name="Olmstead R.G."/>
            <person name="Onodera N."/>
            <person name="Petersen B.L."/>
            <person name="Pils B."/>
            <person name="Prigge M."/>
            <person name="Rensing S.A."/>
            <person name="Riano-Pachon D.M."/>
            <person name="Roberts A.W."/>
            <person name="Sato Y."/>
            <person name="Scheller H.V."/>
            <person name="Schulz B."/>
            <person name="Schulz C."/>
            <person name="Shakirov E.V."/>
            <person name="Shibagaki N."/>
            <person name="Shinohara N."/>
            <person name="Shippen D.E."/>
            <person name="Soerensen I."/>
            <person name="Sotooka R."/>
            <person name="Sugimoto N."/>
            <person name="Sugita M."/>
            <person name="Sumikawa N."/>
            <person name="Tanurdzic M."/>
            <person name="Theissen G."/>
            <person name="Ulvskov P."/>
            <person name="Wakazuki S."/>
            <person name="Weng J.K."/>
            <person name="Willats W.W."/>
            <person name="Wipf D."/>
            <person name="Wolf P.G."/>
            <person name="Yang L."/>
            <person name="Zimmer A.D."/>
            <person name="Zhu Q."/>
            <person name="Mitros T."/>
            <person name="Hellsten U."/>
            <person name="Loque D."/>
            <person name="Otillar R."/>
            <person name="Salamov A."/>
            <person name="Schmutz J."/>
            <person name="Shapiro H."/>
            <person name="Lindquist E."/>
            <person name="Lucas S."/>
            <person name="Rokhsar D."/>
            <person name="Grigoriev I.V."/>
        </authorList>
    </citation>
    <scope>NUCLEOTIDE SEQUENCE [LARGE SCALE GENOMIC DNA]</scope>
</reference>
<evidence type="ECO:0000256" key="8">
    <source>
        <dbReference type="SAM" id="Phobius"/>
    </source>
</evidence>
<evidence type="ECO:0000256" key="2">
    <source>
        <dbReference type="ARBA" id="ARBA00004502"/>
    </source>
</evidence>
<evidence type="ECO:0000256" key="3">
    <source>
        <dbReference type="ARBA" id="ARBA00010858"/>
    </source>
</evidence>
<keyword evidence="4" id="KW-0551">Lipid droplet</keyword>
<name>D8RJZ1_SELML</name>
<evidence type="ECO:0000256" key="5">
    <source>
        <dbReference type="ARBA" id="ARBA00022692"/>
    </source>
</evidence>
<evidence type="ECO:0008006" key="11">
    <source>
        <dbReference type="Google" id="ProtNLM"/>
    </source>
</evidence>
<comment type="subcellular location">
    <subcellularLocation>
        <location evidence="2">Lipid droplet</location>
    </subcellularLocation>
    <subcellularLocation>
        <location evidence="1">Membrane</location>
        <topology evidence="1">Multi-pass membrane protein</topology>
    </subcellularLocation>
</comment>
<protein>
    <recommendedName>
        <fullName evidence="11">Oleosin</fullName>
    </recommendedName>
</protein>
<comment type="similarity">
    <text evidence="3">Belongs to the oleosin family.</text>
</comment>
<dbReference type="OrthoDB" id="2016943at2759"/>
<dbReference type="PANTHER" id="PTHR33203:SF24">
    <property type="entry name" value="OLEOSIN"/>
    <property type="match status" value="1"/>
</dbReference>
<dbReference type="Pfam" id="PF01277">
    <property type="entry name" value="Oleosin"/>
    <property type="match status" value="1"/>
</dbReference>
<dbReference type="GO" id="GO:0019915">
    <property type="term" value="P:lipid storage"/>
    <property type="evidence" value="ECO:0000318"/>
    <property type="project" value="GO_Central"/>
</dbReference>
<evidence type="ECO:0000313" key="10">
    <source>
        <dbReference type="Proteomes" id="UP000001514"/>
    </source>
</evidence>
<dbReference type="GO" id="GO:0016020">
    <property type="term" value="C:membrane"/>
    <property type="evidence" value="ECO:0007669"/>
    <property type="project" value="UniProtKB-SubCell"/>
</dbReference>
<gene>
    <name evidence="9" type="ORF">SELMODRAFT_95560</name>
</gene>
<evidence type="ECO:0000313" key="9">
    <source>
        <dbReference type="EMBL" id="EFJ27358.1"/>
    </source>
</evidence>
<evidence type="ECO:0000256" key="7">
    <source>
        <dbReference type="ARBA" id="ARBA00023136"/>
    </source>
</evidence>
<keyword evidence="10" id="KW-1185">Reference proteome</keyword>
<accession>D8RJZ1</accession>
<dbReference type="AlphaFoldDB" id="D8RJZ1"/>
<dbReference type="OMA" id="GLSWMYR"/>
<dbReference type="FunCoup" id="D8RJZ1">
    <property type="interactions" value="157"/>
</dbReference>
<dbReference type="InterPro" id="IPR000136">
    <property type="entry name" value="Oleosin"/>
</dbReference>
<evidence type="ECO:0000256" key="4">
    <source>
        <dbReference type="ARBA" id="ARBA00022677"/>
    </source>
</evidence>
<dbReference type="Proteomes" id="UP000001514">
    <property type="component" value="Unassembled WGS sequence"/>
</dbReference>
<feature type="transmembrane region" description="Helical" evidence="8">
    <location>
        <begin position="74"/>
        <end position="107"/>
    </location>
</feature>
<dbReference type="Gramene" id="EFJ27358">
    <property type="protein sequence ID" value="EFJ27358"/>
    <property type="gene ID" value="SELMODRAFT_95560"/>
</dbReference>
<evidence type="ECO:0000256" key="1">
    <source>
        <dbReference type="ARBA" id="ARBA00004141"/>
    </source>
</evidence>
<proteinExistence type="inferred from homology"/>
<dbReference type="HOGENOM" id="CLU_101983_1_1_1"/>
<keyword evidence="7 8" id="KW-0472">Membrane</keyword>